<organism evidence="1 2">
    <name type="scientific">Amycolatopsis melonis</name>
    <dbReference type="NCBI Taxonomy" id="3156488"/>
    <lineage>
        <taxon>Bacteria</taxon>
        <taxon>Bacillati</taxon>
        <taxon>Actinomycetota</taxon>
        <taxon>Actinomycetes</taxon>
        <taxon>Pseudonocardiales</taxon>
        <taxon>Pseudonocardiaceae</taxon>
        <taxon>Amycolatopsis</taxon>
    </lineage>
</organism>
<dbReference type="PANTHER" id="PTHR39166:SF1">
    <property type="entry name" value="BLL1166 PROTEIN"/>
    <property type="match status" value="1"/>
</dbReference>
<evidence type="ECO:0000313" key="2">
    <source>
        <dbReference type="Proteomes" id="UP001440984"/>
    </source>
</evidence>
<dbReference type="Proteomes" id="UP001440984">
    <property type="component" value="Unassembled WGS sequence"/>
</dbReference>
<comment type="caution">
    <text evidence="1">The sequence shown here is derived from an EMBL/GenBank/DDBJ whole genome shotgun (WGS) entry which is preliminary data.</text>
</comment>
<dbReference type="PANTHER" id="PTHR39166">
    <property type="entry name" value="BLL1166 PROTEIN"/>
    <property type="match status" value="1"/>
</dbReference>
<sequence>MTDPDRLRNLLSRNEILVEVLERARELALPDWYLTAGCVVQTVWNVLTDREPAQGIEDYDLFYHDPADLSWEAEDRVIRRAAAAYGDLPAEVEVRNEARVHLWYEAKFGVPCPPFATVEAAIDAFPAVCSCVGVRLERDRTWHFHALHGCEDLFALVVRPNRVLAPRAVYERKAARWQREWPRLQVLPWS</sequence>
<gene>
    <name evidence="1" type="ORF">ABJI51_34860</name>
</gene>
<dbReference type="InterPro" id="IPR009267">
    <property type="entry name" value="NTP_transf_6"/>
</dbReference>
<dbReference type="EMBL" id="JBDZYD010000015">
    <property type="protein sequence ID" value="MEQ0564287.1"/>
    <property type="molecule type" value="Genomic_DNA"/>
</dbReference>
<keyword evidence="2" id="KW-1185">Reference proteome</keyword>
<dbReference type="Pfam" id="PF06042">
    <property type="entry name" value="NTP_transf_6"/>
    <property type="match status" value="1"/>
</dbReference>
<dbReference type="RefSeq" id="WP_348955352.1">
    <property type="nucleotide sequence ID" value="NZ_JBDZYD010000015.1"/>
</dbReference>
<proteinExistence type="predicted"/>
<reference evidence="1 2" key="1">
    <citation type="submission" date="2024-05" db="EMBL/GenBank/DDBJ databases">
        <authorList>
            <person name="Zhao H."/>
            <person name="Xu Y."/>
            <person name="Lin S."/>
            <person name="Spain J.C."/>
            <person name="Zhou N.-Y."/>
        </authorList>
    </citation>
    <scope>NUCLEOTIDE SEQUENCE [LARGE SCALE GENOMIC DNA]</scope>
    <source>
        <strain evidence="1 2">NEAU-NG30</strain>
    </source>
</reference>
<name>A0ABV0LPQ7_9PSEU</name>
<evidence type="ECO:0000313" key="1">
    <source>
        <dbReference type="EMBL" id="MEQ0564287.1"/>
    </source>
</evidence>
<accession>A0ABV0LPQ7</accession>
<protein>
    <submittedName>
        <fullName evidence="1">Nucleotidyltransferase family protein</fullName>
    </submittedName>
</protein>